<dbReference type="SUPFAM" id="SSF63748">
    <property type="entry name" value="Tudor/PWWP/MBT"/>
    <property type="match status" value="3"/>
</dbReference>
<feature type="region of interest" description="Disordered" evidence="7">
    <location>
        <begin position="611"/>
        <end position="691"/>
    </location>
</feature>
<dbReference type="SUPFAM" id="SSF144232">
    <property type="entry name" value="HIT/MYND zinc finger-like"/>
    <property type="match status" value="1"/>
</dbReference>
<sequence length="1076" mass="122188">MALEELNWDINPMEADYNSLNFNSYDKGPGARMPSRYLPPSVRQQLHEQQQREFNLLRLYVTRIPSEMTDTGLRCALTSLGCPKPTNVKLLRSKNVGIARDNFSYAFIDFETTREASEALQALDKRAPYYFRVNFANKTGEKERKERTIGSDVNANVASKHNGIDDSNDIWVATISSEDDEPTHVKLVRAKKLHPVSGPGTETSKNSNPNFKQPREYASFIEKIINLDKLVQIFDTRDQRCNTCLRPDFVEHLHVIMAENCILNPIEDMPDMDDISCSSCAKLVTDGFKLCVKCRQAFYCSKTCQINHWFRHKKDCAKELGKPVKEISNKYEANVNEGGDNISAKRYASTKSSDTYAQSSASSHDSSHSTSNEKEVYNEDQVDKYAVEYINNRENITVHISNDYKEIELHTPFSHTEKKVKERSLKIGDVFGFVLTFGSSPENFFIQKTDDADLARSMTRRLCDECSKIPIWKDAIKLKVGQYCAALFESDGLWYRARVLEKSEDRFLIEFIDFGNEEFVDIDKLRPLPPSLCDVPILAIHCKTRDIKPIGLEWSSAALEDFSLVIERKDFNECRVFDRSDHGIYIVDLFGSRGSLSDYLVKNKHAFGPSTQLEEARIQQTALKKEKPQPSEQSVPESIQDGKSSPSIEVTAPKRYPSIQGLRDSNSPQPPPSIEVTGPKRYPSVPGLRSSPLASRLKNALAKKEDEQLNIPSYIEKIKVGKTVNAMITNIHDLENFKYCLLLDVQSFCDISARLDTHFKNVQDSERLKNAKVGKIVAVQSSEKEWNRAFIMKLNEDGSYVCLYLDTGIIDTVDSVYKLPEEFFSIPSLFALAKVMIPFSKSALKQLNCEDPIEVSICITNFKEDEASARMKVTEQDITCNVSLKSYLNAYKEMLITFESELEEDSVDELFAKLPRANIKDGKILVVYQDPEDEWIIYGISHYDIAKQLVERMEDEVARGKPINSPKVGMYCLAKCETDAEWYRAMITEIGKESCKVYFLDFGNYGEVVNSDLKTIGDDYSPNALPAQAIKCIIAEEYRLPEAMKKVNDSKNNGECLNVTELSSENLHYVIMLNDV</sequence>
<dbReference type="Pfam" id="PF00567">
    <property type="entry name" value="TUDOR"/>
    <property type="match status" value="3"/>
</dbReference>
<dbReference type="Pfam" id="PF01753">
    <property type="entry name" value="zf-MYND"/>
    <property type="match status" value="1"/>
</dbReference>
<reference evidence="12 13" key="1">
    <citation type="journal article" date="2018" name="Gigascience">
        <title>Genomes of trombidid mites reveal novel predicted allergens and laterally-transferred genes associated with secondary metabolism.</title>
        <authorList>
            <person name="Dong X."/>
            <person name="Chaisiri K."/>
            <person name="Xia D."/>
            <person name="Armstrong S.D."/>
            <person name="Fang Y."/>
            <person name="Donnelly M.J."/>
            <person name="Kadowaki T."/>
            <person name="McGarry J.W."/>
            <person name="Darby A.C."/>
            <person name="Makepeace B.L."/>
        </authorList>
    </citation>
    <scope>NUCLEOTIDE SEQUENCE [LARGE SCALE GENOMIC DNA]</scope>
    <source>
        <strain evidence="12">UoL-WK</strain>
    </source>
</reference>
<keyword evidence="4 6" id="KW-0694">RNA-binding</keyword>
<dbReference type="Gene3D" id="2.40.50.90">
    <property type="match status" value="1"/>
</dbReference>
<dbReference type="PROSITE" id="PS50865">
    <property type="entry name" value="ZF_MYND_2"/>
    <property type="match status" value="1"/>
</dbReference>
<dbReference type="GO" id="GO:0005737">
    <property type="term" value="C:cytoplasm"/>
    <property type="evidence" value="ECO:0007669"/>
    <property type="project" value="UniProtKB-ARBA"/>
</dbReference>
<dbReference type="FunFam" id="2.30.30.140:FF:000018">
    <property type="entry name" value="Serine/threonine-protein kinase 31"/>
    <property type="match status" value="1"/>
</dbReference>
<dbReference type="PANTHER" id="PTHR22948:SF29">
    <property type="entry name" value="FI02030P-RELATED"/>
    <property type="match status" value="1"/>
</dbReference>
<dbReference type="PROSITE" id="PS50304">
    <property type="entry name" value="TUDOR"/>
    <property type="match status" value="2"/>
</dbReference>
<dbReference type="CDD" id="cd20379">
    <property type="entry name" value="Tudor_dTUD-like"/>
    <property type="match status" value="1"/>
</dbReference>
<evidence type="ECO:0000313" key="11">
    <source>
        <dbReference type="EMBL" id="RWS08273.1"/>
    </source>
</evidence>
<evidence type="ECO:0000256" key="2">
    <source>
        <dbReference type="ARBA" id="ARBA00022771"/>
    </source>
</evidence>
<keyword evidence="13" id="KW-1185">Reference proteome</keyword>
<dbReference type="GO" id="GO:0008270">
    <property type="term" value="F:zinc ion binding"/>
    <property type="evidence" value="ECO:0007669"/>
    <property type="project" value="UniProtKB-KW"/>
</dbReference>
<dbReference type="EMBL" id="NCKU01003052">
    <property type="protein sequence ID" value="RWS08273.1"/>
    <property type="molecule type" value="Genomic_DNA"/>
</dbReference>
<dbReference type="Proteomes" id="UP000285301">
    <property type="component" value="Unassembled WGS sequence"/>
</dbReference>
<dbReference type="InterPro" id="IPR050621">
    <property type="entry name" value="Tudor_domain_containing"/>
</dbReference>
<feature type="compositionally biased region" description="Polar residues" evidence="7">
    <location>
        <begin position="611"/>
        <end position="622"/>
    </location>
</feature>
<dbReference type="InterPro" id="IPR035979">
    <property type="entry name" value="RBD_domain_sf"/>
</dbReference>
<evidence type="ECO:0000259" key="10">
    <source>
        <dbReference type="PROSITE" id="PS50865"/>
    </source>
</evidence>
<reference evidence="12" key="2">
    <citation type="submission" date="2018-11" db="EMBL/GenBank/DDBJ databases">
        <title>Trombidioid mite genomics.</title>
        <authorList>
            <person name="Dong X."/>
        </authorList>
    </citation>
    <scope>NUCLEOTIDE SEQUENCE</scope>
    <source>
        <strain evidence="12">UoL-WK</strain>
    </source>
</reference>
<comment type="caution">
    <text evidence="12">The sequence shown here is derived from an EMBL/GenBank/DDBJ whole genome shotgun (WGS) entry which is preliminary data.</text>
</comment>
<evidence type="ECO:0000256" key="7">
    <source>
        <dbReference type="SAM" id="MobiDB-lite"/>
    </source>
</evidence>
<dbReference type="PROSITE" id="PS01360">
    <property type="entry name" value="ZF_MYND_1"/>
    <property type="match status" value="1"/>
</dbReference>
<dbReference type="Gene3D" id="3.30.70.330">
    <property type="match status" value="1"/>
</dbReference>
<dbReference type="InterPro" id="IPR035437">
    <property type="entry name" value="SNase_OB-fold_sf"/>
</dbReference>
<feature type="domain" description="RRM" evidence="8">
    <location>
        <begin position="57"/>
        <end position="138"/>
    </location>
</feature>
<dbReference type="OrthoDB" id="6509866at2759"/>
<name>A0A3S3P6H4_9ACAR</name>
<dbReference type="InterPro" id="IPR012677">
    <property type="entry name" value="Nucleotide-bd_a/b_plait_sf"/>
</dbReference>
<dbReference type="EMBL" id="NCKU01002705">
    <property type="protein sequence ID" value="RWS08970.1"/>
    <property type="molecule type" value="Genomic_DNA"/>
</dbReference>
<dbReference type="PANTHER" id="PTHR22948">
    <property type="entry name" value="TUDOR DOMAIN CONTAINING PROTEIN"/>
    <property type="match status" value="1"/>
</dbReference>
<evidence type="ECO:0000256" key="4">
    <source>
        <dbReference type="ARBA" id="ARBA00022884"/>
    </source>
</evidence>
<dbReference type="InterPro" id="IPR002999">
    <property type="entry name" value="Tudor"/>
</dbReference>
<feature type="domain" description="Tudor" evidence="9">
    <location>
        <begin position="965"/>
        <end position="1023"/>
    </location>
</feature>
<evidence type="ECO:0000256" key="1">
    <source>
        <dbReference type="ARBA" id="ARBA00022723"/>
    </source>
</evidence>
<gene>
    <name evidence="12" type="ORF">B4U79_17733</name>
    <name evidence="11" type="ORF">B4U79_17792</name>
</gene>
<feature type="compositionally biased region" description="Basic and acidic residues" evidence="7">
    <location>
        <begin position="365"/>
        <end position="376"/>
    </location>
</feature>
<evidence type="ECO:0000256" key="5">
    <source>
        <dbReference type="PROSITE-ProRule" id="PRU00134"/>
    </source>
</evidence>
<keyword evidence="1" id="KW-0479">Metal-binding</keyword>
<dbReference type="SUPFAM" id="SSF54928">
    <property type="entry name" value="RNA-binding domain, RBD"/>
    <property type="match status" value="1"/>
</dbReference>
<dbReference type="InterPro" id="IPR002893">
    <property type="entry name" value="Znf_MYND"/>
</dbReference>
<dbReference type="Gene3D" id="6.10.140.2220">
    <property type="match status" value="1"/>
</dbReference>
<organism evidence="12 13">
    <name type="scientific">Dinothrombium tinctorium</name>
    <dbReference type="NCBI Taxonomy" id="1965070"/>
    <lineage>
        <taxon>Eukaryota</taxon>
        <taxon>Metazoa</taxon>
        <taxon>Ecdysozoa</taxon>
        <taxon>Arthropoda</taxon>
        <taxon>Chelicerata</taxon>
        <taxon>Arachnida</taxon>
        <taxon>Acari</taxon>
        <taxon>Acariformes</taxon>
        <taxon>Trombidiformes</taxon>
        <taxon>Prostigmata</taxon>
        <taxon>Anystina</taxon>
        <taxon>Parasitengona</taxon>
        <taxon>Trombidioidea</taxon>
        <taxon>Trombidiidae</taxon>
        <taxon>Dinothrombium</taxon>
    </lineage>
</organism>
<proteinExistence type="predicted"/>
<dbReference type="PROSITE" id="PS50102">
    <property type="entry name" value="RRM"/>
    <property type="match status" value="1"/>
</dbReference>
<dbReference type="STRING" id="1965070.A0A3S3P6H4"/>
<dbReference type="InterPro" id="IPR000504">
    <property type="entry name" value="RRM_dom"/>
</dbReference>
<dbReference type="Gene3D" id="2.30.30.140">
    <property type="match status" value="3"/>
</dbReference>
<evidence type="ECO:0000313" key="13">
    <source>
        <dbReference type="Proteomes" id="UP000285301"/>
    </source>
</evidence>
<feature type="domain" description="Tudor" evidence="9">
    <location>
        <begin position="477"/>
        <end position="535"/>
    </location>
</feature>
<dbReference type="GO" id="GO:0003723">
    <property type="term" value="F:RNA binding"/>
    <property type="evidence" value="ECO:0007669"/>
    <property type="project" value="UniProtKB-UniRule"/>
</dbReference>
<evidence type="ECO:0000256" key="3">
    <source>
        <dbReference type="ARBA" id="ARBA00022833"/>
    </source>
</evidence>
<evidence type="ECO:0000259" key="9">
    <source>
        <dbReference type="PROSITE" id="PS50304"/>
    </source>
</evidence>
<feature type="compositionally biased region" description="Low complexity" evidence="7">
    <location>
        <begin position="355"/>
        <end position="364"/>
    </location>
</feature>
<evidence type="ECO:0000256" key="6">
    <source>
        <dbReference type="PROSITE-ProRule" id="PRU00176"/>
    </source>
</evidence>
<accession>A0A3S3P6H4</accession>
<feature type="domain" description="MYND-type" evidence="10">
    <location>
        <begin position="277"/>
        <end position="316"/>
    </location>
</feature>
<evidence type="ECO:0000259" key="8">
    <source>
        <dbReference type="PROSITE" id="PS50102"/>
    </source>
</evidence>
<feature type="compositionally biased region" description="Polar residues" evidence="7">
    <location>
        <begin position="630"/>
        <end position="648"/>
    </location>
</feature>
<evidence type="ECO:0000313" key="12">
    <source>
        <dbReference type="EMBL" id="RWS08970.1"/>
    </source>
</evidence>
<protein>
    <submittedName>
        <fullName evidence="12">Tudor domain-containing protein 1-like protein</fullName>
    </submittedName>
</protein>
<dbReference type="SMART" id="SM00333">
    <property type="entry name" value="TUDOR"/>
    <property type="match status" value="3"/>
</dbReference>
<keyword evidence="3" id="KW-0862">Zinc</keyword>
<feature type="region of interest" description="Disordered" evidence="7">
    <location>
        <begin position="355"/>
        <end position="376"/>
    </location>
</feature>
<keyword evidence="2 5" id="KW-0863">Zinc-finger</keyword>
<dbReference type="AlphaFoldDB" id="A0A3S3P6H4"/>